<gene>
    <name evidence="2" type="ORF">EEDITHA_LOCUS5083</name>
</gene>
<dbReference type="InterPro" id="IPR000477">
    <property type="entry name" value="RT_dom"/>
</dbReference>
<dbReference type="EMBL" id="CAKOGL010000007">
    <property type="protein sequence ID" value="CAH2088982.1"/>
    <property type="molecule type" value="Genomic_DNA"/>
</dbReference>
<dbReference type="InterPro" id="IPR043128">
    <property type="entry name" value="Rev_trsase/Diguanyl_cyclase"/>
</dbReference>
<protein>
    <recommendedName>
        <fullName evidence="1">Reverse transcriptase domain-containing protein</fullName>
    </recommendedName>
</protein>
<comment type="caution">
    <text evidence="2">The sequence shown here is derived from an EMBL/GenBank/DDBJ whole genome shotgun (WGS) entry which is preliminary data.</text>
</comment>
<dbReference type="Pfam" id="PF00078">
    <property type="entry name" value="RVT_1"/>
    <property type="match status" value="1"/>
</dbReference>
<name>A0AAU9TSX8_EUPED</name>
<dbReference type="PANTHER" id="PTHR33064">
    <property type="entry name" value="POL PROTEIN"/>
    <property type="match status" value="1"/>
</dbReference>
<accession>A0AAU9TSX8</accession>
<dbReference type="Gene3D" id="3.10.10.10">
    <property type="entry name" value="HIV Type 1 Reverse Transcriptase, subunit A, domain 1"/>
    <property type="match status" value="1"/>
</dbReference>
<dbReference type="Proteomes" id="UP001153954">
    <property type="component" value="Unassembled WGS sequence"/>
</dbReference>
<dbReference type="CDD" id="cd01647">
    <property type="entry name" value="RT_LTR"/>
    <property type="match status" value="1"/>
</dbReference>
<evidence type="ECO:0000259" key="1">
    <source>
        <dbReference type="PROSITE" id="PS50878"/>
    </source>
</evidence>
<proteinExistence type="predicted"/>
<dbReference type="PANTHER" id="PTHR33064:SF37">
    <property type="entry name" value="RIBONUCLEASE H"/>
    <property type="match status" value="1"/>
</dbReference>
<dbReference type="PROSITE" id="PS50878">
    <property type="entry name" value="RT_POL"/>
    <property type="match status" value="1"/>
</dbReference>
<feature type="domain" description="Reverse transcriptase" evidence="1">
    <location>
        <begin position="2"/>
        <end position="184"/>
    </location>
</feature>
<evidence type="ECO:0000313" key="3">
    <source>
        <dbReference type="Proteomes" id="UP001153954"/>
    </source>
</evidence>
<keyword evidence="3" id="KW-1185">Reference proteome</keyword>
<sequence length="207" mass="23895">MLADSIIEPCTSHWSNPILLVPKKLDASGEKKWRLVIDYRKINNVIENDKFPLPNITEILNSLSGCIYFSHLDLHQAFYNVNLDKESRQYTAFCSGQYQMTRMPMELKTSPSSFSRMMTIAMAGLNYEKCLVYQDDLVVYGNSLHPHNKNLLDIFERLRKVNLKLNAAKCVFLKTDMLYSGHVISDKSVLPDPEKKCFKKIIPSRKQ</sequence>
<dbReference type="SUPFAM" id="SSF56672">
    <property type="entry name" value="DNA/RNA polymerases"/>
    <property type="match status" value="1"/>
</dbReference>
<dbReference type="Gene3D" id="3.30.70.270">
    <property type="match status" value="1"/>
</dbReference>
<dbReference type="InterPro" id="IPR051320">
    <property type="entry name" value="Viral_Replic_Matur_Polypro"/>
</dbReference>
<evidence type="ECO:0000313" key="2">
    <source>
        <dbReference type="EMBL" id="CAH2088982.1"/>
    </source>
</evidence>
<organism evidence="2 3">
    <name type="scientific">Euphydryas editha</name>
    <name type="common">Edith's checkerspot</name>
    <dbReference type="NCBI Taxonomy" id="104508"/>
    <lineage>
        <taxon>Eukaryota</taxon>
        <taxon>Metazoa</taxon>
        <taxon>Ecdysozoa</taxon>
        <taxon>Arthropoda</taxon>
        <taxon>Hexapoda</taxon>
        <taxon>Insecta</taxon>
        <taxon>Pterygota</taxon>
        <taxon>Neoptera</taxon>
        <taxon>Endopterygota</taxon>
        <taxon>Lepidoptera</taxon>
        <taxon>Glossata</taxon>
        <taxon>Ditrysia</taxon>
        <taxon>Papilionoidea</taxon>
        <taxon>Nymphalidae</taxon>
        <taxon>Nymphalinae</taxon>
        <taxon>Euphydryas</taxon>
    </lineage>
</organism>
<dbReference type="GO" id="GO:0071897">
    <property type="term" value="P:DNA biosynthetic process"/>
    <property type="evidence" value="ECO:0007669"/>
    <property type="project" value="UniProtKB-ARBA"/>
</dbReference>
<reference evidence="2" key="1">
    <citation type="submission" date="2022-03" db="EMBL/GenBank/DDBJ databases">
        <authorList>
            <person name="Tunstrom K."/>
        </authorList>
    </citation>
    <scope>NUCLEOTIDE SEQUENCE</scope>
</reference>
<dbReference type="InterPro" id="IPR043502">
    <property type="entry name" value="DNA/RNA_pol_sf"/>
</dbReference>
<dbReference type="AlphaFoldDB" id="A0AAU9TSX8"/>